<feature type="region of interest" description="Disordered" evidence="1">
    <location>
        <begin position="240"/>
        <end position="474"/>
    </location>
</feature>
<organism evidence="2 3">
    <name type="scientific">Sarocladium strictum</name>
    <name type="common">Black bundle disease fungus</name>
    <name type="synonym">Acremonium strictum</name>
    <dbReference type="NCBI Taxonomy" id="5046"/>
    <lineage>
        <taxon>Eukaryota</taxon>
        <taxon>Fungi</taxon>
        <taxon>Dikarya</taxon>
        <taxon>Ascomycota</taxon>
        <taxon>Pezizomycotina</taxon>
        <taxon>Sordariomycetes</taxon>
        <taxon>Hypocreomycetidae</taxon>
        <taxon>Hypocreales</taxon>
        <taxon>Sarocladiaceae</taxon>
        <taxon>Sarocladium</taxon>
    </lineage>
</organism>
<keyword evidence="3" id="KW-1185">Reference proteome</keyword>
<feature type="compositionally biased region" description="Polar residues" evidence="1">
    <location>
        <begin position="93"/>
        <end position="110"/>
    </location>
</feature>
<feature type="compositionally biased region" description="Acidic residues" evidence="1">
    <location>
        <begin position="505"/>
        <end position="519"/>
    </location>
</feature>
<feature type="compositionally biased region" description="Polar residues" evidence="1">
    <location>
        <begin position="1"/>
        <end position="11"/>
    </location>
</feature>
<feature type="compositionally biased region" description="Polar residues" evidence="1">
    <location>
        <begin position="432"/>
        <end position="447"/>
    </location>
</feature>
<evidence type="ECO:0000256" key="1">
    <source>
        <dbReference type="SAM" id="MobiDB-lite"/>
    </source>
</evidence>
<feature type="region of interest" description="Disordered" evidence="1">
    <location>
        <begin position="499"/>
        <end position="519"/>
    </location>
</feature>
<protein>
    <submittedName>
        <fullName evidence="2">Uncharacterized protein</fullName>
    </submittedName>
</protein>
<dbReference type="Proteomes" id="UP001175261">
    <property type="component" value="Unassembled WGS sequence"/>
</dbReference>
<feature type="region of interest" description="Disordered" evidence="1">
    <location>
        <begin position="163"/>
        <end position="186"/>
    </location>
</feature>
<dbReference type="EMBL" id="JAPDFR010000005">
    <property type="protein sequence ID" value="KAK0386084.1"/>
    <property type="molecule type" value="Genomic_DNA"/>
</dbReference>
<name>A0AA39GFN3_SARSR</name>
<feature type="compositionally biased region" description="Low complexity" evidence="1">
    <location>
        <begin position="340"/>
        <end position="359"/>
    </location>
</feature>
<dbReference type="AlphaFoldDB" id="A0AA39GFN3"/>
<feature type="compositionally biased region" description="Low complexity" evidence="1">
    <location>
        <begin position="33"/>
        <end position="59"/>
    </location>
</feature>
<gene>
    <name evidence="2" type="ORF">NLU13_5921</name>
</gene>
<accession>A0AA39GFN3</accession>
<evidence type="ECO:0000313" key="2">
    <source>
        <dbReference type="EMBL" id="KAK0386084.1"/>
    </source>
</evidence>
<feature type="compositionally biased region" description="Polar residues" evidence="1">
    <location>
        <begin position="383"/>
        <end position="402"/>
    </location>
</feature>
<proteinExistence type="predicted"/>
<feature type="compositionally biased region" description="Polar residues" evidence="1">
    <location>
        <begin position="319"/>
        <end position="339"/>
    </location>
</feature>
<feature type="compositionally biased region" description="Polar residues" evidence="1">
    <location>
        <begin position="267"/>
        <end position="279"/>
    </location>
</feature>
<feature type="compositionally biased region" description="Basic and acidic residues" evidence="1">
    <location>
        <begin position="459"/>
        <end position="474"/>
    </location>
</feature>
<sequence length="519" mass="55465">MAATEEATSYFSMPGSFHSEGVHPGLIRPPASPTTTANSPIFASAILTPASPTPSSALPRPKYKRRRPGDGSSTTIEPSGTTRSASRGGYSAGVNQRRNESSGASKNNVSSTARSYVLAGNLDTPGAVSGPGGVISPDGLADHGVLGESMFSDSDYRTVLGSKRRRDDLETDHTAPSTLYKLPSHPSQKTPGWGSFAFSTLGGVVGKVWDFCWGSTFKGFHAGEGEGYDAPHVINHEEDVSDTHPTYSRAPQPPLRDAFTGTEDYNAATSYSRASTPTRQPAKRRQTDRSDDLGRNWVVINQHEAGRASPALSRPSMPRTISSTRPRGLASTSSGHRVTSASMSRASATSGSQTPVSRLSARRSSSRGGRHSAVHTAWEKPQVISTASYASPRSSPAGTSREPSFRDSHRRSQSNASAAATRSPHGADLSVQKRQSPKQAVGTSSQGIDDDMQKQSPRLTEEARRLAAKRRMEERDADVRIAAFNRRLQDMIRQGKEALGTTVDVEMDGPGDGAWEDDE</sequence>
<comment type="caution">
    <text evidence="2">The sequence shown here is derived from an EMBL/GenBank/DDBJ whole genome shotgun (WGS) entry which is preliminary data.</text>
</comment>
<feature type="region of interest" description="Disordered" evidence="1">
    <location>
        <begin position="1"/>
        <end position="110"/>
    </location>
</feature>
<evidence type="ECO:0000313" key="3">
    <source>
        <dbReference type="Proteomes" id="UP001175261"/>
    </source>
</evidence>
<feature type="compositionally biased region" description="Basic and acidic residues" evidence="1">
    <location>
        <begin position="285"/>
        <end position="294"/>
    </location>
</feature>
<reference evidence="2" key="1">
    <citation type="submission" date="2022-10" db="EMBL/GenBank/DDBJ databases">
        <title>Determination and structural analysis of whole genome sequence of Sarocladium strictum F4-1.</title>
        <authorList>
            <person name="Hu L."/>
            <person name="Jiang Y."/>
        </authorList>
    </citation>
    <scope>NUCLEOTIDE SEQUENCE</scope>
    <source>
        <strain evidence="2">F4-1</strain>
    </source>
</reference>
<feature type="compositionally biased region" description="Polar residues" evidence="1">
    <location>
        <begin position="71"/>
        <end position="85"/>
    </location>
</feature>
<feature type="compositionally biased region" description="Basic residues" evidence="1">
    <location>
        <begin position="360"/>
        <end position="373"/>
    </location>
</feature>